<dbReference type="InterPro" id="IPR036047">
    <property type="entry name" value="F-box-like_dom_sf"/>
</dbReference>
<dbReference type="InterPro" id="IPR011043">
    <property type="entry name" value="Gal_Oxase/kelch_b-propeller"/>
</dbReference>
<keyword evidence="3" id="KW-1185">Reference proteome</keyword>
<dbReference type="NCBIfam" id="TIGR01640">
    <property type="entry name" value="F_box_assoc_1"/>
    <property type="match status" value="1"/>
</dbReference>
<feature type="domain" description="F-box" evidence="1">
    <location>
        <begin position="1"/>
        <end position="43"/>
    </location>
</feature>
<sequence length="390" mass="44848">MADLPLEVIIDILCRLPVKTLLRCRCTSKSWRLIIDSTEFNDLHLRKSTETNSNICIILRQDSDLYAVDFDKIDKAVELNHPLMCYSNRIKVLGFCKGLLCISNIADDIALWNPSTRRHRILPFLHTERRRESGKSLFGARVYGFGYDTLGVDYKLVKISQFINLDSRGYDSEIKVYSLRTNAWRSVESMPFALCYARKMGVLASNALHWVVTRKLEPSEPDLVVAFDLRFENFREVPLPEIASTNFSMDVDVLGGSLCMVANYHDVQVDVWVMEEYGCGRSWSKLFTVAQPDVIRSFKYLRPLCYSKDGDKVLLEQDHKKLCWYDLKSKRASSIKISGIPVSFEAGISLGSLVPVTLERKMDREQQKLEEENKKKKRDDFLSKGFKLVL</sequence>
<dbReference type="Pfam" id="PF07734">
    <property type="entry name" value="FBA_1"/>
    <property type="match status" value="1"/>
</dbReference>
<dbReference type="Proteomes" id="UP001163823">
    <property type="component" value="Chromosome 5"/>
</dbReference>
<dbReference type="PANTHER" id="PTHR31672">
    <property type="entry name" value="BNACNNG10540D PROTEIN"/>
    <property type="match status" value="1"/>
</dbReference>
<proteinExistence type="predicted"/>
<evidence type="ECO:0000313" key="3">
    <source>
        <dbReference type="Proteomes" id="UP001163823"/>
    </source>
</evidence>
<dbReference type="SMART" id="SM00256">
    <property type="entry name" value="FBOX"/>
    <property type="match status" value="1"/>
</dbReference>
<dbReference type="Pfam" id="PF00646">
    <property type="entry name" value="F-box"/>
    <property type="match status" value="1"/>
</dbReference>
<comment type="caution">
    <text evidence="2">The sequence shown here is derived from an EMBL/GenBank/DDBJ whole genome shotgun (WGS) entry which is preliminary data.</text>
</comment>
<dbReference type="InterPro" id="IPR006527">
    <property type="entry name" value="F-box-assoc_dom_typ1"/>
</dbReference>
<dbReference type="PROSITE" id="PS50181">
    <property type="entry name" value="FBOX"/>
    <property type="match status" value="1"/>
</dbReference>
<evidence type="ECO:0000259" key="1">
    <source>
        <dbReference type="PROSITE" id="PS50181"/>
    </source>
</evidence>
<dbReference type="InterPro" id="IPR017451">
    <property type="entry name" value="F-box-assoc_interact_dom"/>
</dbReference>
<dbReference type="AlphaFoldDB" id="A0AAD7M333"/>
<evidence type="ECO:0000313" key="2">
    <source>
        <dbReference type="EMBL" id="KAJ7967795.1"/>
    </source>
</evidence>
<dbReference type="Gene3D" id="1.20.1280.50">
    <property type="match status" value="1"/>
</dbReference>
<reference evidence="2" key="1">
    <citation type="journal article" date="2023" name="Science">
        <title>Elucidation of the pathway for biosynthesis of saponin adjuvants from the soapbark tree.</title>
        <authorList>
            <person name="Reed J."/>
            <person name="Orme A."/>
            <person name="El-Demerdash A."/>
            <person name="Owen C."/>
            <person name="Martin L.B.B."/>
            <person name="Misra R.C."/>
            <person name="Kikuchi S."/>
            <person name="Rejzek M."/>
            <person name="Martin A.C."/>
            <person name="Harkess A."/>
            <person name="Leebens-Mack J."/>
            <person name="Louveau T."/>
            <person name="Stephenson M.J."/>
            <person name="Osbourn A."/>
        </authorList>
    </citation>
    <scope>NUCLEOTIDE SEQUENCE</scope>
    <source>
        <strain evidence="2">S10</strain>
    </source>
</reference>
<dbReference type="CDD" id="cd22157">
    <property type="entry name" value="F-box_AtFBW1-like"/>
    <property type="match status" value="1"/>
</dbReference>
<dbReference type="EMBL" id="JARAOO010000005">
    <property type="protein sequence ID" value="KAJ7967795.1"/>
    <property type="molecule type" value="Genomic_DNA"/>
</dbReference>
<dbReference type="SUPFAM" id="SSF81383">
    <property type="entry name" value="F-box domain"/>
    <property type="match status" value="1"/>
</dbReference>
<name>A0AAD7M333_QUISA</name>
<dbReference type="InterPro" id="IPR001810">
    <property type="entry name" value="F-box_dom"/>
</dbReference>
<dbReference type="InterPro" id="IPR050796">
    <property type="entry name" value="SCF_F-box_component"/>
</dbReference>
<gene>
    <name evidence="2" type="ORF">O6P43_012008</name>
</gene>
<dbReference type="KEGG" id="qsa:O6P43_012008"/>
<accession>A0AAD7M333</accession>
<protein>
    <submittedName>
        <fullName evidence="2">F-box protein</fullName>
    </submittedName>
</protein>
<organism evidence="2 3">
    <name type="scientific">Quillaja saponaria</name>
    <name type="common">Soap bark tree</name>
    <dbReference type="NCBI Taxonomy" id="32244"/>
    <lineage>
        <taxon>Eukaryota</taxon>
        <taxon>Viridiplantae</taxon>
        <taxon>Streptophyta</taxon>
        <taxon>Embryophyta</taxon>
        <taxon>Tracheophyta</taxon>
        <taxon>Spermatophyta</taxon>
        <taxon>Magnoliopsida</taxon>
        <taxon>eudicotyledons</taxon>
        <taxon>Gunneridae</taxon>
        <taxon>Pentapetalae</taxon>
        <taxon>rosids</taxon>
        <taxon>fabids</taxon>
        <taxon>Fabales</taxon>
        <taxon>Quillajaceae</taxon>
        <taxon>Quillaja</taxon>
    </lineage>
</organism>
<dbReference type="PANTHER" id="PTHR31672:SF13">
    <property type="entry name" value="F-BOX PROTEIN CPR30-LIKE"/>
    <property type="match status" value="1"/>
</dbReference>
<dbReference type="SUPFAM" id="SSF50965">
    <property type="entry name" value="Galactose oxidase, central domain"/>
    <property type="match status" value="1"/>
</dbReference>
<dbReference type="EMBL" id="JARAOO010000005">
    <property type="protein sequence ID" value="KAJ7967796.1"/>
    <property type="molecule type" value="Genomic_DNA"/>
</dbReference>